<organism evidence="1 2">
    <name type="scientific">Alteromonas mediterranea (strain DSM 17117 / CIP 110805 / LMG 28347 / Deep ecotype)</name>
    <dbReference type="NCBI Taxonomy" id="1774373"/>
    <lineage>
        <taxon>Bacteria</taxon>
        <taxon>Pseudomonadati</taxon>
        <taxon>Pseudomonadota</taxon>
        <taxon>Gammaproteobacteria</taxon>
        <taxon>Alteromonadales</taxon>
        <taxon>Alteromonadaceae</taxon>
        <taxon>Alteromonas/Salinimonas group</taxon>
        <taxon>Alteromonas</taxon>
    </lineage>
</organism>
<sequence length="82" mass="9505">MDKYAEIQQRVRKVRGVVRTYETASADSLLDVSSSVKDSTMPYYHEIAAEIERHREVVLEILRKQLKADQARLSIVEKILTE</sequence>
<name>F2GCB0_ALTMD</name>
<dbReference type="Proteomes" id="UP000001870">
    <property type="component" value="Chromosome"/>
</dbReference>
<keyword evidence="2" id="KW-1185">Reference proteome</keyword>
<accession>F2GCB0</accession>
<reference evidence="1 2" key="1">
    <citation type="journal article" date="2008" name="ISME J.">
        <title>Comparative genomics of two ecotypes of the marine planktonic copiotroph Alteromonas macleodii suggests alternative lifestyles associated with different kinds of particulate organic matter.</title>
        <authorList>
            <person name="Ivars-Martinez E."/>
            <person name="Martin-Cuadrado A.B."/>
            <person name="D'Auria G."/>
            <person name="Mira A."/>
            <person name="Ferriera S."/>
            <person name="Johnson J."/>
            <person name="Friedman R."/>
            <person name="Rodriguez-Valera F."/>
        </authorList>
    </citation>
    <scope>NUCLEOTIDE SEQUENCE [LARGE SCALE GENOMIC DNA]</scope>
    <source>
        <strain evidence="2">DSM 17117 / CIP 110805 / LMG 28347 / Deep ecotype</strain>
    </source>
</reference>
<gene>
    <name evidence="1" type="ordered locus">MADE_1014660</name>
</gene>
<evidence type="ECO:0000313" key="2">
    <source>
        <dbReference type="Proteomes" id="UP000001870"/>
    </source>
</evidence>
<reference evidence="1 2" key="2">
    <citation type="journal article" date="2015" name="Antonie Van Leeuwenhoek">
        <title>Ecophysiological diversity of a novel member of the genus Alteromonas, and description of Alteromonas mediterranea sp. nov.</title>
        <authorList>
            <person name="Ivanova E.P."/>
            <person name="Lopez-Perez M."/>
            <person name="Zabalos M."/>
            <person name="Nguyen S.H."/>
            <person name="Webb H.K."/>
            <person name="Ryan J."/>
            <person name="Lagutin K."/>
            <person name="Vyssotski M."/>
            <person name="Crawford R.J."/>
            <person name="Rodriguez-Valera F."/>
        </authorList>
    </citation>
    <scope>NUCLEOTIDE SEQUENCE [LARGE SCALE GENOMIC DNA]</scope>
    <source>
        <strain evidence="2">DSM 17117 / CIP 110805 / LMG 28347 / Deep ecotype</strain>
    </source>
</reference>
<dbReference type="AlphaFoldDB" id="F2GCB0"/>
<dbReference type="EMBL" id="CP001103">
    <property type="protein sequence ID" value="AEA99066.1"/>
    <property type="molecule type" value="Genomic_DNA"/>
</dbReference>
<dbReference type="KEGG" id="amc:MADE_1014660"/>
<proteinExistence type="predicted"/>
<dbReference type="RefSeq" id="WP_012519358.1">
    <property type="nucleotide sequence ID" value="NC_011138.3"/>
</dbReference>
<dbReference type="HOGENOM" id="CLU_2550861_0_0_6"/>
<evidence type="ECO:0000313" key="1">
    <source>
        <dbReference type="EMBL" id="AEA99066.1"/>
    </source>
</evidence>
<protein>
    <submittedName>
        <fullName evidence="1">Uncharacterized protein</fullName>
    </submittedName>
</protein>